<protein>
    <recommendedName>
        <fullName evidence="3">Integrase</fullName>
    </recommendedName>
</protein>
<evidence type="ECO:0000313" key="2">
    <source>
        <dbReference type="Proteomes" id="UP000184516"/>
    </source>
</evidence>
<dbReference type="STRING" id="468056.SAMN05443549_101127"/>
<sequence>MKKKLIVDFCNRKRLTNNTVAKYNLFLEIFVNARDIK</sequence>
<keyword evidence="2" id="KW-1185">Reference proteome</keyword>
<dbReference type="EMBL" id="FQWB01000001">
    <property type="protein sequence ID" value="SHF72211.1"/>
    <property type="molecule type" value="Genomic_DNA"/>
</dbReference>
<evidence type="ECO:0008006" key="3">
    <source>
        <dbReference type="Google" id="ProtNLM"/>
    </source>
</evidence>
<name>A0A1M5DZE6_9FLAO</name>
<reference evidence="2" key="1">
    <citation type="submission" date="2016-11" db="EMBL/GenBank/DDBJ databases">
        <authorList>
            <person name="Varghese N."/>
            <person name="Submissions S."/>
        </authorList>
    </citation>
    <scope>NUCLEOTIDE SEQUENCE [LARGE SCALE GENOMIC DNA]</scope>
    <source>
        <strain evidence="2">DSM 19978</strain>
    </source>
</reference>
<accession>A0A1M5DZE6</accession>
<dbReference type="AlphaFoldDB" id="A0A1M5DZE6"/>
<proteinExistence type="predicted"/>
<organism evidence="1 2">
    <name type="scientific">Flavobacterium fluvii</name>
    <dbReference type="NCBI Taxonomy" id="468056"/>
    <lineage>
        <taxon>Bacteria</taxon>
        <taxon>Pseudomonadati</taxon>
        <taxon>Bacteroidota</taxon>
        <taxon>Flavobacteriia</taxon>
        <taxon>Flavobacteriales</taxon>
        <taxon>Flavobacteriaceae</taxon>
        <taxon>Flavobacterium</taxon>
    </lineage>
</organism>
<gene>
    <name evidence="1" type="ORF">SAMN05443549_101127</name>
</gene>
<dbReference type="Proteomes" id="UP000184516">
    <property type="component" value="Unassembled WGS sequence"/>
</dbReference>
<evidence type="ECO:0000313" key="1">
    <source>
        <dbReference type="EMBL" id="SHF72211.1"/>
    </source>
</evidence>